<dbReference type="InParanoid" id="A0A2H3CAC5"/>
<evidence type="ECO:0000313" key="1">
    <source>
        <dbReference type="EMBL" id="PBK80035.1"/>
    </source>
</evidence>
<reference evidence="2" key="1">
    <citation type="journal article" date="2017" name="Nat. Ecol. Evol.">
        <title>Genome expansion and lineage-specific genetic innovations in the forest pathogenic fungi Armillaria.</title>
        <authorList>
            <person name="Sipos G."/>
            <person name="Prasanna A.N."/>
            <person name="Walter M.C."/>
            <person name="O'Connor E."/>
            <person name="Balint B."/>
            <person name="Krizsan K."/>
            <person name="Kiss B."/>
            <person name="Hess J."/>
            <person name="Varga T."/>
            <person name="Slot J."/>
            <person name="Riley R."/>
            <person name="Boka B."/>
            <person name="Rigling D."/>
            <person name="Barry K."/>
            <person name="Lee J."/>
            <person name="Mihaltcheva S."/>
            <person name="LaButti K."/>
            <person name="Lipzen A."/>
            <person name="Waldron R."/>
            <person name="Moloney N.M."/>
            <person name="Sperisen C."/>
            <person name="Kredics L."/>
            <person name="Vagvoelgyi C."/>
            <person name="Patrignani A."/>
            <person name="Fitzpatrick D."/>
            <person name="Nagy I."/>
            <person name="Doyle S."/>
            <person name="Anderson J.B."/>
            <person name="Grigoriev I.V."/>
            <person name="Gueldener U."/>
            <person name="Muensterkoetter M."/>
            <person name="Nagy L.G."/>
        </authorList>
    </citation>
    <scope>NUCLEOTIDE SEQUENCE [LARGE SCALE GENOMIC DNA]</scope>
    <source>
        <strain evidence="2">Ar21-2</strain>
    </source>
</reference>
<evidence type="ECO:0000313" key="2">
    <source>
        <dbReference type="Proteomes" id="UP000217790"/>
    </source>
</evidence>
<proteinExistence type="predicted"/>
<sequence length="51" mass="5392">MVKDQSIIENGAVDTPFASVGLGNIIALAIPRSCYLATTCISPVRRKAKSD</sequence>
<protein>
    <submittedName>
        <fullName evidence="1">Uncharacterized protein</fullName>
    </submittedName>
</protein>
<name>A0A2H3CAC5_ARMGA</name>
<organism evidence="1 2">
    <name type="scientific">Armillaria gallica</name>
    <name type="common">Bulbous honey fungus</name>
    <name type="synonym">Armillaria bulbosa</name>
    <dbReference type="NCBI Taxonomy" id="47427"/>
    <lineage>
        <taxon>Eukaryota</taxon>
        <taxon>Fungi</taxon>
        <taxon>Dikarya</taxon>
        <taxon>Basidiomycota</taxon>
        <taxon>Agaricomycotina</taxon>
        <taxon>Agaricomycetes</taxon>
        <taxon>Agaricomycetidae</taxon>
        <taxon>Agaricales</taxon>
        <taxon>Marasmiineae</taxon>
        <taxon>Physalacriaceae</taxon>
        <taxon>Armillaria</taxon>
    </lineage>
</organism>
<gene>
    <name evidence="1" type="ORF">ARMGADRAFT_1021143</name>
</gene>
<keyword evidence="2" id="KW-1185">Reference proteome</keyword>
<dbReference type="EMBL" id="KZ293754">
    <property type="protein sequence ID" value="PBK80035.1"/>
    <property type="molecule type" value="Genomic_DNA"/>
</dbReference>
<accession>A0A2H3CAC5</accession>
<dbReference type="Proteomes" id="UP000217790">
    <property type="component" value="Unassembled WGS sequence"/>
</dbReference>
<dbReference type="AlphaFoldDB" id="A0A2H3CAC5"/>